<dbReference type="EMBL" id="CAXAMM010024435">
    <property type="protein sequence ID" value="CAK9055230.1"/>
    <property type="molecule type" value="Genomic_DNA"/>
</dbReference>
<sequence>MVSIWEKETIFEAYEKAVQDGVQKPIAHVAQLGLPGYFPGCLYASKWGTVRESQNWSLLCKTAPALCKKHKELPNSLRRIMMIEAVKHGNSTGTEARTHLPMPLQEVVDELVLQRIELGEEVNMAYVKNTIHFAVEIWNEVVVSIKDSFQKKQMDLIKRDDEKLAGMTPAELEQHCDALVSEGEKMLEPICLKQSEGAILKKAQRLCGAFGIRSRANEKPGAHLPFGHPALQEVRTYVSKTCKDKGICPRLVANFDQVWTTLFRPERKILQKSTPAGLKDPLVRSMAMRRVRHNLQRCLGLEFTETDPGVLTAKESLKQPRVSGGPAASATVDSWRQPRTLTTLSFIDGHLGRAYITCKAGTIAESTRKQMNKELSKYLWIAEPQEKTHIWNQASLVHYLHFLAQEFRQRRRELGVDASARGLVMMDQAGAHMSDAYTQIQKKWSEQHNIEILCGHSEIPIPGGFGAAGGPNDAWHQALHSLTKAYLRMAIGWGSAPMLRKRHNKIIWLGWLQRGYCSVDEIAQWLYNGDTRRVEELMQRTRGSMDAICSLCDLPDIDAEDPEIEHMRLTELAGEKQFLWALESGDHRLPLPDWIGNVLEMRVCQFISEHDNWESKIQKRSLTGKMLIRSQQQKYELWKLNLDQKLVFAKDEKVLVSEAKKVNKNCILLNLHLSAVPQELSVSAADGAKYRLLLLSGQPSKEVPSLPTQLDHPAPPNVIGEPVEEDDEEASDRESHPGQNDEMHAREMDEEQEMMEVDESEPEFAVLADSDDDIENFSGVQTIEQQSAVKKQWQAMYPNPSPAITMSAIWGGTSKRTEEEALLRAIKGLLQNHCAQNPKDMMWRGQLNRVLDAEATRSF</sequence>
<proteinExistence type="predicted"/>
<feature type="compositionally biased region" description="Basic and acidic residues" evidence="1">
    <location>
        <begin position="732"/>
        <end position="742"/>
    </location>
</feature>
<organism evidence="2 3">
    <name type="scientific">Durusdinium trenchii</name>
    <dbReference type="NCBI Taxonomy" id="1381693"/>
    <lineage>
        <taxon>Eukaryota</taxon>
        <taxon>Sar</taxon>
        <taxon>Alveolata</taxon>
        <taxon>Dinophyceae</taxon>
        <taxon>Suessiales</taxon>
        <taxon>Symbiodiniaceae</taxon>
        <taxon>Durusdinium</taxon>
    </lineage>
</organism>
<evidence type="ECO:0000313" key="3">
    <source>
        <dbReference type="Proteomes" id="UP001642464"/>
    </source>
</evidence>
<feature type="compositionally biased region" description="Acidic residues" evidence="1">
    <location>
        <begin position="722"/>
        <end position="731"/>
    </location>
</feature>
<comment type="caution">
    <text evidence="2">The sequence shown here is derived from an EMBL/GenBank/DDBJ whole genome shotgun (WGS) entry which is preliminary data.</text>
</comment>
<gene>
    <name evidence="2" type="ORF">SCF082_LOCUS29889</name>
</gene>
<name>A0ABP0MUQ1_9DINO</name>
<dbReference type="Proteomes" id="UP001642464">
    <property type="component" value="Unassembled WGS sequence"/>
</dbReference>
<accession>A0ABP0MUQ1</accession>
<keyword evidence="3" id="KW-1185">Reference proteome</keyword>
<evidence type="ECO:0000313" key="2">
    <source>
        <dbReference type="EMBL" id="CAK9055230.1"/>
    </source>
</evidence>
<protein>
    <submittedName>
        <fullName evidence="2">Mitochondrial</fullName>
    </submittedName>
</protein>
<evidence type="ECO:0000256" key="1">
    <source>
        <dbReference type="SAM" id="MobiDB-lite"/>
    </source>
</evidence>
<reference evidence="2 3" key="1">
    <citation type="submission" date="2024-02" db="EMBL/GenBank/DDBJ databases">
        <authorList>
            <person name="Chen Y."/>
            <person name="Shah S."/>
            <person name="Dougan E. K."/>
            <person name="Thang M."/>
            <person name="Chan C."/>
        </authorList>
    </citation>
    <scope>NUCLEOTIDE SEQUENCE [LARGE SCALE GENOMIC DNA]</scope>
</reference>
<feature type="region of interest" description="Disordered" evidence="1">
    <location>
        <begin position="701"/>
        <end position="742"/>
    </location>
</feature>